<dbReference type="RefSeq" id="WP_190450332.1">
    <property type="nucleotide sequence ID" value="NZ_JAMPLM010000002.1"/>
</dbReference>
<accession>A0ABV0KDQ7</accession>
<keyword evidence="2" id="KW-1185">Reference proteome</keyword>
<dbReference type="Proteomes" id="UP001476950">
    <property type="component" value="Unassembled WGS sequence"/>
</dbReference>
<evidence type="ECO:0000313" key="2">
    <source>
        <dbReference type="Proteomes" id="UP001476950"/>
    </source>
</evidence>
<proteinExistence type="predicted"/>
<gene>
    <name evidence="1" type="ORF">NDI38_02875</name>
</gene>
<evidence type="ECO:0000313" key="1">
    <source>
        <dbReference type="EMBL" id="MEP1057364.1"/>
    </source>
</evidence>
<dbReference type="EMBL" id="JAMPLM010000002">
    <property type="protein sequence ID" value="MEP1057364.1"/>
    <property type="molecule type" value="Genomic_DNA"/>
</dbReference>
<reference evidence="1 2" key="1">
    <citation type="submission" date="2022-04" db="EMBL/GenBank/DDBJ databases">
        <title>Positive selection, recombination, and allopatry shape intraspecific diversity of widespread and dominant cyanobacteria.</title>
        <authorList>
            <person name="Wei J."/>
            <person name="Shu W."/>
            <person name="Hu C."/>
        </authorList>
    </citation>
    <scope>NUCLEOTIDE SEQUENCE [LARGE SCALE GENOMIC DNA]</scope>
    <source>
        <strain evidence="1 2">AS-A4</strain>
    </source>
</reference>
<protein>
    <recommendedName>
        <fullName evidence="3">NfeD-like C-terminal domain-containing protein</fullName>
    </recommendedName>
</protein>
<comment type="caution">
    <text evidence="1">The sequence shown here is derived from an EMBL/GenBank/DDBJ whole genome shotgun (WGS) entry which is preliminary data.</text>
</comment>
<organism evidence="1 2">
    <name type="scientific">Stenomitos frigidus AS-A4</name>
    <dbReference type="NCBI Taxonomy" id="2933935"/>
    <lineage>
        <taxon>Bacteria</taxon>
        <taxon>Bacillati</taxon>
        <taxon>Cyanobacteriota</taxon>
        <taxon>Cyanophyceae</taxon>
        <taxon>Leptolyngbyales</taxon>
        <taxon>Leptolyngbyaceae</taxon>
        <taxon>Stenomitos</taxon>
    </lineage>
</organism>
<evidence type="ECO:0008006" key="3">
    <source>
        <dbReference type="Google" id="ProtNLM"/>
    </source>
</evidence>
<sequence length="74" mass="8172">MNLDAFRPKPIRHLPQRVAARLEVCDTGLLRVAYGGTSWRFKLLVSVGQVIQLTPGQTVTIIGVEDTLTLIVEV</sequence>
<name>A0ABV0KDQ7_9CYAN</name>